<feature type="domain" description="DNA methylase adenine-specific" evidence="1">
    <location>
        <begin position="50"/>
        <end position="149"/>
    </location>
</feature>
<dbReference type="SUPFAM" id="SSF53335">
    <property type="entry name" value="S-adenosyl-L-methionine-dependent methyltransferases"/>
    <property type="match status" value="1"/>
</dbReference>
<gene>
    <name evidence="2" type="ORF">K234311028_12920</name>
</gene>
<dbReference type="Proteomes" id="UP001321763">
    <property type="component" value="Chromosome"/>
</dbReference>
<dbReference type="Pfam" id="PF02384">
    <property type="entry name" value="N6_Mtase"/>
    <property type="match status" value="1"/>
</dbReference>
<dbReference type="RefSeq" id="WP_317725005.1">
    <property type="nucleotide sequence ID" value="NZ_AP026818.1"/>
</dbReference>
<protein>
    <recommendedName>
        <fullName evidence="1">DNA methylase adenine-specific domain-containing protein</fullName>
    </recommendedName>
</protein>
<sequence length="216" mass="25327">MKIDEILDITESYKAPETIMNILYDCKKREKIFLKFLKAYNNDVSYDWFHEYFENEHANRKEKKQDFTPNSVSDVLAKLVDTKKGTVCDVAAGTGGIIIRKWWNECLNSTPFIYRPSEHFYLCEELSDRAIPFLLFNLMIRGMSAIVIHCDALSRECKGVFFINNKRDDLLSFSNLNLLPYSKEVEEYFEIKFTDFRYPSISESEGIGWSLENETI</sequence>
<dbReference type="EMBL" id="AP026818">
    <property type="protein sequence ID" value="BDR81046.1"/>
    <property type="molecule type" value="Genomic_DNA"/>
</dbReference>
<evidence type="ECO:0000313" key="3">
    <source>
        <dbReference type="Proteomes" id="UP001321763"/>
    </source>
</evidence>
<dbReference type="InterPro" id="IPR003356">
    <property type="entry name" value="DNA_methylase_A-5"/>
</dbReference>
<dbReference type="Gene3D" id="3.40.50.150">
    <property type="entry name" value="Vaccinia Virus protein VP39"/>
    <property type="match status" value="1"/>
</dbReference>
<reference evidence="2 3" key="1">
    <citation type="submission" date="2022-09" db="EMBL/GenBank/DDBJ databases">
        <title>complete genome sequences of Clostridium tetani str. KHSU-234311-028 isolated from soil.</title>
        <authorList>
            <person name="Sekizuka T."/>
            <person name="Shitada C."/>
            <person name="Takahashi M."/>
            <person name="Kuroda M."/>
        </authorList>
    </citation>
    <scope>NUCLEOTIDE SEQUENCE [LARGE SCALE GENOMIC DNA]</scope>
    <source>
        <strain evidence="2 3">KHSU-234311-028</strain>
    </source>
</reference>
<evidence type="ECO:0000259" key="1">
    <source>
        <dbReference type="Pfam" id="PF02384"/>
    </source>
</evidence>
<evidence type="ECO:0000313" key="2">
    <source>
        <dbReference type="EMBL" id="BDR81046.1"/>
    </source>
</evidence>
<name>A0ABC8ECR1_CLOTA</name>
<dbReference type="AlphaFoldDB" id="A0ABC8ECR1"/>
<organism evidence="2 3">
    <name type="scientific">Clostridium tetani</name>
    <dbReference type="NCBI Taxonomy" id="1513"/>
    <lineage>
        <taxon>Bacteria</taxon>
        <taxon>Bacillati</taxon>
        <taxon>Bacillota</taxon>
        <taxon>Clostridia</taxon>
        <taxon>Eubacteriales</taxon>
        <taxon>Clostridiaceae</taxon>
        <taxon>Clostridium</taxon>
    </lineage>
</organism>
<proteinExistence type="predicted"/>
<accession>A0ABC8ECR1</accession>
<dbReference type="InterPro" id="IPR029063">
    <property type="entry name" value="SAM-dependent_MTases_sf"/>
</dbReference>